<dbReference type="Proteomes" id="UP001500630">
    <property type="component" value="Unassembled WGS sequence"/>
</dbReference>
<proteinExistence type="predicted"/>
<protein>
    <submittedName>
        <fullName evidence="1">Uncharacterized protein</fullName>
    </submittedName>
</protein>
<accession>A0ABP6ZAR7</accession>
<evidence type="ECO:0000313" key="2">
    <source>
        <dbReference type="Proteomes" id="UP001500630"/>
    </source>
</evidence>
<name>A0ABP6ZAR7_9ACTN</name>
<gene>
    <name evidence="1" type="ORF">GCM10022419_105640</name>
</gene>
<comment type="caution">
    <text evidence="1">The sequence shown here is derived from an EMBL/GenBank/DDBJ whole genome shotgun (WGS) entry which is preliminary data.</text>
</comment>
<reference evidence="2" key="1">
    <citation type="journal article" date="2019" name="Int. J. Syst. Evol. Microbiol.">
        <title>The Global Catalogue of Microorganisms (GCM) 10K type strain sequencing project: providing services to taxonomists for standard genome sequencing and annotation.</title>
        <authorList>
            <consortium name="The Broad Institute Genomics Platform"/>
            <consortium name="The Broad Institute Genome Sequencing Center for Infectious Disease"/>
            <person name="Wu L."/>
            <person name="Ma J."/>
        </authorList>
    </citation>
    <scope>NUCLEOTIDE SEQUENCE [LARGE SCALE GENOMIC DNA]</scope>
    <source>
        <strain evidence="2">JCM 17326</strain>
    </source>
</reference>
<sequence>MTSDLSRVALLFLKIPGPRGQWLVGQLLAYECDRMSWLRTNQADYGDIIRLAPHAVVVYLG</sequence>
<keyword evidence="2" id="KW-1185">Reference proteome</keyword>
<organism evidence="1 2">
    <name type="scientific">Nonomuraea rosea</name>
    <dbReference type="NCBI Taxonomy" id="638574"/>
    <lineage>
        <taxon>Bacteria</taxon>
        <taxon>Bacillati</taxon>
        <taxon>Actinomycetota</taxon>
        <taxon>Actinomycetes</taxon>
        <taxon>Streptosporangiales</taxon>
        <taxon>Streptosporangiaceae</taxon>
        <taxon>Nonomuraea</taxon>
    </lineage>
</organism>
<evidence type="ECO:0000313" key="1">
    <source>
        <dbReference type="EMBL" id="GAA3603948.1"/>
    </source>
</evidence>
<dbReference type="EMBL" id="BAABDQ010000039">
    <property type="protein sequence ID" value="GAA3603948.1"/>
    <property type="molecule type" value="Genomic_DNA"/>
</dbReference>